<protein>
    <recommendedName>
        <fullName evidence="4 6">dTDP-4-dehydrorhamnose reductase</fullName>
        <ecNumber evidence="3 6">1.1.1.133</ecNumber>
    </recommendedName>
</protein>
<dbReference type="Gene3D" id="3.40.50.720">
    <property type="entry name" value="NAD(P)-binding Rossmann-like Domain"/>
    <property type="match status" value="1"/>
</dbReference>
<evidence type="ECO:0000259" key="7">
    <source>
        <dbReference type="Pfam" id="PF04321"/>
    </source>
</evidence>
<dbReference type="Gene3D" id="3.90.25.10">
    <property type="entry name" value="UDP-galactose 4-epimerase, domain 1"/>
    <property type="match status" value="1"/>
</dbReference>
<evidence type="ECO:0000313" key="9">
    <source>
        <dbReference type="Proteomes" id="UP000824300"/>
    </source>
</evidence>
<reference evidence="8 9" key="1">
    <citation type="submission" date="2021-08" db="EMBL/GenBank/DDBJ databases">
        <title>Comparative Genomics Analysis of the Genus Qipengyuania Reveals Extensive Genetic Diversity and Metabolic Versatility, Including the Description of Fifteen Novel Species.</title>
        <authorList>
            <person name="Liu Y."/>
        </authorList>
    </citation>
    <scope>NUCLEOTIDE SEQUENCE [LARGE SCALE GENOMIC DNA]</scope>
    <source>
        <strain evidence="8 9">1NDW3</strain>
    </source>
</reference>
<evidence type="ECO:0000313" key="8">
    <source>
        <dbReference type="EMBL" id="QZD92877.1"/>
    </source>
</evidence>
<comment type="function">
    <text evidence="6">Catalyzes the reduction of dTDP-6-deoxy-L-lyxo-4-hexulose to yield dTDP-L-rhamnose.</text>
</comment>
<dbReference type="InterPro" id="IPR036291">
    <property type="entry name" value="NAD(P)-bd_dom_sf"/>
</dbReference>
<keyword evidence="9" id="KW-1185">Reference proteome</keyword>
<evidence type="ECO:0000256" key="4">
    <source>
        <dbReference type="ARBA" id="ARBA00017099"/>
    </source>
</evidence>
<dbReference type="NCBIfam" id="TIGR01214">
    <property type="entry name" value="rmlD"/>
    <property type="match status" value="1"/>
</dbReference>
<keyword evidence="6" id="KW-0521">NADP</keyword>
<dbReference type="PANTHER" id="PTHR10491">
    <property type="entry name" value="DTDP-4-DEHYDRORHAMNOSE REDUCTASE"/>
    <property type="match status" value="1"/>
</dbReference>
<dbReference type="SUPFAM" id="SSF51735">
    <property type="entry name" value="NAD(P)-binding Rossmann-fold domains"/>
    <property type="match status" value="1"/>
</dbReference>
<organism evidence="8 9">
    <name type="scientific">Qipengyuania xiapuensis</name>
    <dbReference type="NCBI Taxonomy" id="2867236"/>
    <lineage>
        <taxon>Bacteria</taxon>
        <taxon>Pseudomonadati</taxon>
        <taxon>Pseudomonadota</taxon>
        <taxon>Alphaproteobacteria</taxon>
        <taxon>Sphingomonadales</taxon>
        <taxon>Erythrobacteraceae</taxon>
        <taxon>Qipengyuania</taxon>
    </lineage>
</organism>
<dbReference type="InterPro" id="IPR029903">
    <property type="entry name" value="RmlD-like-bd"/>
</dbReference>
<proteinExistence type="inferred from homology"/>
<comment type="catalytic activity">
    <reaction evidence="5 6">
        <text>dTDP-beta-L-rhamnose + NADP(+) = dTDP-4-dehydro-beta-L-rhamnose + NADPH + H(+)</text>
        <dbReference type="Rhea" id="RHEA:21796"/>
        <dbReference type="ChEBI" id="CHEBI:15378"/>
        <dbReference type="ChEBI" id="CHEBI:57510"/>
        <dbReference type="ChEBI" id="CHEBI:57783"/>
        <dbReference type="ChEBI" id="CHEBI:58349"/>
        <dbReference type="ChEBI" id="CHEBI:62830"/>
        <dbReference type="EC" id="1.1.1.133"/>
    </reaction>
</comment>
<evidence type="ECO:0000256" key="5">
    <source>
        <dbReference type="ARBA" id="ARBA00048200"/>
    </source>
</evidence>
<dbReference type="Proteomes" id="UP000824300">
    <property type="component" value="Chromosome"/>
</dbReference>
<evidence type="ECO:0000256" key="1">
    <source>
        <dbReference type="ARBA" id="ARBA00004781"/>
    </source>
</evidence>
<comment type="similarity">
    <text evidence="2 6">Belongs to the dTDP-4-dehydrorhamnose reductase family.</text>
</comment>
<dbReference type="Pfam" id="PF04321">
    <property type="entry name" value="RmlD_sub_bind"/>
    <property type="match status" value="1"/>
</dbReference>
<name>A0ABX8ZVH9_9SPHN</name>
<feature type="domain" description="RmlD-like substrate binding" evidence="7">
    <location>
        <begin position="2"/>
        <end position="278"/>
    </location>
</feature>
<gene>
    <name evidence="8" type="primary">rfbD</name>
    <name evidence="8" type="ORF">K3162_02210</name>
</gene>
<dbReference type="InterPro" id="IPR005913">
    <property type="entry name" value="dTDP_dehydrorham_reduct"/>
</dbReference>
<comment type="pathway">
    <text evidence="1 6">Carbohydrate biosynthesis; dTDP-L-rhamnose biosynthesis.</text>
</comment>
<dbReference type="EC" id="1.1.1.133" evidence="3 6"/>
<evidence type="ECO:0000256" key="6">
    <source>
        <dbReference type="RuleBase" id="RU364082"/>
    </source>
</evidence>
<dbReference type="CDD" id="cd05254">
    <property type="entry name" value="dTDP_HR_like_SDR_e"/>
    <property type="match status" value="1"/>
</dbReference>
<dbReference type="PANTHER" id="PTHR10491:SF4">
    <property type="entry name" value="METHIONINE ADENOSYLTRANSFERASE 2 SUBUNIT BETA"/>
    <property type="match status" value="1"/>
</dbReference>
<evidence type="ECO:0000256" key="2">
    <source>
        <dbReference type="ARBA" id="ARBA00010944"/>
    </source>
</evidence>
<dbReference type="EMBL" id="CP081296">
    <property type="protein sequence ID" value="QZD92877.1"/>
    <property type="molecule type" value="Genomic_DNA"/>
</dbReference>
<accession>A0ABX8ZVH9</accession>
<evidence type="ECO:0000256" key="3">
    <source>
        <dbReference type="ARBA" id="ARBA00012929"/>
    </source>
</evidence>
<sequence>MILVFGKTGQVARELAPLLPDAHFAARSEADLSRPDECAALIRTLKPVGVIIAAAYTAVDKAEDEEELASHVNGEAPGAIAAACAEAGIPLVHISTDYVFAGEGEYAHQPGDEIAPPNAYGRTKAAGEAAVRASGADHAIIRTSWVFSPHGNNFVKTMLRLGSERDSLRIVADQIGGPTPAAAIAEACVRSLAAIAEDKALSGTYHLSGAPDVSWADFAREIFSQAGRDVEVADIPSAEFPTPAKRPLNSRLDCSSLERLGLERPDWRLYLKPIIEDFAAS</sequence>
<keyword evidence="6 8" id="KW-0560">Oxidoreductase</keyword>
<dbReference type="RefSeq" id="WP_221428573.1">
    <property type="nucleotide sequence ID" value="NZ_CP081296.1"/>
</dbReference>
<comment type="cofactor">
    <cofactor evidence="6">
        <name>Mg(2+)</name>
        <dbReference type="ChEBI" id="CHEBI:18420"/>
    </cofactor>
    <text evidence="6">Binds 1 Mg(2+) ion per monomer.</text>
</comment>
<dbReference type="GO" id="GO:0008831">
    <property type="term" value="F:dTDP-4-dehydrorhamnose reductase activity"/>
    <property type="evidence" value="ECO:0007669"/>
    <property type="project" value="UniProtKB-EC"/>
</dbReference>